<dbReference type="Proteomes" id="UP000694941">
    <property type="component" value="Unplaced"/>
</dbReference>
<dbReference type="PANTHER" id="PTHR31025">
    <property type="entry name" value="SI:CH211-196P9.1-RELATED"/>
    <property type="match status" value="1"/>
</dbReference>
<keyword evidence="2" id="KW-1185">Reference proteome</keyword>
<accession>A0ABM1BDM6</accession>
<name>A0ABM1BDM6_LIMPO</name>
<dbReference type="PANTHER" id="PTHR31025:SF25">
    <property type="entry name" value="ZINC FINGER (C2H2)-60"/>
    <property type="match status" value="1"/>
</dbReference>
<protein>
    <submittedName>
        <fullName evidence="3">Uncharacterized protein LOC106464273</fullName>
    </submittedName>
</protein>
<proteinExistence type="predicted"/>
<evidence type="ECO:0000313" key="3">
    <source>
        <dbReference type="RefSeq" id="XP_013779854.1"/>
    </source>
</evidence>
<reference evidence="3" key="1">
    <citation type="submission" date="2025-08" db="UniProtKB">
        <authorList>
            <consortium name="RefSeq"/>
        </authorList>
    </citation>
    <scope>IDENTIFICATION</scope>
    <source>
        <tissue evidence="3">Muscle</tissue>
    </source>
</reference>
<organism evidence="2 3">
    <name type="scientific">Limulus polyphemus</name>
    <name type="common">Atlantic horseshoe crab</name>
    <dbReference type="NCBI Taxonomy" id="6850"/>
    <lineage>
        <taxon>Eukaryota</taxon>
        <taxon>Metazoa</taxon>
        <taxon>Ecdysozoa</taxon>
        <taxon>Arthropoda</taxon>
        <taxon>Chelicerata</taxon>
        <taxon>Merostomata</taxon>
        <taxon>Xiphosura</taxon>
        <taxon>Limulidae</taxon>
        <taxon>Limulus</taxon>
    </lineage>
</organism>
<sequence length="310" mass="35589">MSNCRAGFSYHVTFQGRKKVINVSSKRQVVAAIREVFGINSPEKDLQLQTFDAEWDDFVDVDTAALPDRAKLHVVLVPKAILPEQQPDRSSYSLVNNRQVSIADTSHIPCTSSQDIPETEAVSITSFETEQELSSSVPFVSSPAPSPTRTPSPTLQNTNDWREPFTIPTHFFPPCLRKALDDKLPLSRCNKGHLLEAIYQEIVRHTFYPTYTQYQEIVEKLLRAYPHLKGDMRHSEAVVYWRKTLSHKMRNRRKRMDGDIPEEVLRRRTRKWLMCNSDDGPFILPCDDNSVDVKPLHQVVTTQAINHNDY</sequence>
<feature type="region of interest" description="Disordered" evidence="1">
    <location>
        <begin position="135"/>
        <end position="159"/>
    </location>
</feature>
<gene>
    <name evidence="3" type="primary">LOC106464273</name>
</gene>
<dbReference type="GeneID" id="106464273"/>
<dbReference type="RefSeq" id="XP_013779854.1">
    <property type="nucleotide sequence ID" value="XM_013924400.2"/>
</dbReference>
<evidence type="ECO:0000313" key="2">
    <source>
        <dbReference type="Proteomes" id="UP000694941"/>
    </source>
</evidence>
<evidence type="ECO:0000256" key="1">
    <source>
        <dbReference type="SAM" id="MobiDB-lite"/>
    </source>
</evidence>